<feature type="transmembrane region" description="Helical" evidence="1">
    <location>
        <begin position="151"/>
        <end position="169"/>
    </location>
</feature>
<name>A0ABR5SD49_9BACT</name>
<keyword evidence="1" id="KW-1133">Transmembrane helix</keyword>
<keyword evidence="1" id="KW-0472">Membrane</keyword>
<comment type="caution">
    <text evidence="2">The sequence shown here is derived from an EMBL/GenBank/DDBJ whole genome shotgun (WGS) entry which is preliminary data.</text>
</comment>
<keyword evidence="1" id="KW-0812">Transmembrane</keyword>
<dbReference type="RefSeq" id="WP_085053775.1">
    <property type="nucleotide sequence ID" value="NZ_LNQR01000126.1"/>
</dbReference>
<evidence type="ECO:0000313" key="2">
    <source>
        <dbReference type="EMBL" id="KWT76385.1"/>
    </source>
</evidence>
<feature type="transmembrane region" description="Helical" evidence="1">
    <location>
        <begin position="25"/>
        <end position="44"/>
    </location>
</feature>
<feature type="transmembrane region" description="Helical" evidence="1">
    <location>
        <begin position="189"/>
        <end position="210"/>
    </location>
</feature>
<accession>A0ABR5SD49</accession>
<feature type="transmembrane region" description="Helical" evidence="1">
    <location>
        <begin position="97"/>
        <end position="118"/>
    </location>
</feature>
<gene>
    <name evidence="2" type="ORF">ASN18_3170</name>
</gene>
<feature type="transmembrane region" description="Helical" evidence="1">
    <location>
        <begin position="124"/>
        <end position="144"/>
    </location>
</feature>
<keyword evidence="3" id="KW-1185">Reference proteome</keyword>
<feature type="transmembrane region" description="Helical" evidence="1">
    <location>
        <begin position="217"/>
        <end position="235"/>
    </location>
</feature>
<sequence>MLNKINTKLSNLPFTGHLDRYRGEIAFLIVICPFLLTRLPFYLYHPLVTLTPDSWTYAKPAYMMLHGELPLFDHRTPGYPLFIVMLFKLFTNPTNLMIALTQGVISISSLLFLLYVINKTYPEAALYAAIALAGYSTSVTFLWYESNYMTESLYVSCLVLFYGFLILAVHGRRALSWAVVSLLMGYMIWIRPAGIFILLIAAAAAAYLIINRCPKRMLAALIVPCAVMLIALAGYNRFTIGSFTVSPFGPHNLFSLTIPFMEPNKKFPDDVNKAIVESVNKRVSEVDRRTVMDSWDIKALYDAFEMTYSYNLAITFEFLKTVKPPKADPATPMMGLYPVFNDIAMTQIRNHPLIYLKFVGVMLGGFLTNIRREEADIEGDKDIYQTIVRYISYSLIAYHNTIRASNDTQPLGDKAIISWTLNEYLSPFPPKMENAFLSYTVGSDNATTVIYVKEVKTPLMRASILYQRYHRLIFRNILWVGVYFVVFAYVTFVLFRRKFRDTEAFIIAALSAVPLFSALVTSAVTTAVVRYSYPTEIGYYLPAALLPVLWRYHFLKITNTAPESIKNPTI</sequence>
<dbReference type="Proteomes" id="UP000060487">
    <property type="component" value="Unassembled WGS sequence"/>
</dbReference>
<dbReference type="EMBL" id="LNQR01000126">
    <property type="protein sequence ID" value="KWT76385.1"/>
    <property type="molecule type" value="Genomic_DNA"/>
</dbReference>
<evidence type="ECO:0000313" key="3">
    <source>
        <dbReference type="Proteomes" id="UP000060487"/>
    </source>
</evidence>
<feature type="transmembrane region" description="Helical" evidence="1">
    <location>
        <begin position="537"/>
        <end position="554"/>
    </location>
</feature>
<evidence type="ECO:0008006" key="4">
    <source>
        <dbReference type="Google" id="ProtNLM"/>
    </source>
</evidence>
<feature type="transmembrane region" description="Helical" evidence="1">
    <location>
        <begin position="507"/>
        <end position="531"/>
    </location>
</feature>
<reference evidence="2 3" key="1">
    <citation type="submission" date="2015-11" db="EMBL/GenBank/DDBJ databases">
        <authorList>
            <person name="Lin W."/>
        </authorList>
    </citation>
    <scope>NUCLEOTIDE SEQUENCE [LARGE SCALE GENOMIC DNA]</scope>
    <source>
        <strain evidence="2 3">HCH-1</strain>
    </source>
</reference>
<feature type="transmembrane region" description="Helical" evidence="1">
    <location>
        <begin position="477"/>
        <end position="495"/>
    </location>
</feature>
<evidence type="ECO:0000256" key="1">
    <source>
        <dbReference type="SAM" id="Phobius"/>
    </source>
</evidence>
<organism evidence="2 3">
    <name type="scientific">Candidatus Magnetominusculus xianensis</name>
    <dbReference type="NCBI Taxonomy" id="1748249"/>
    <lineage>
        <taxon>Bacteria</taxon>
        <taxon>Pseudomonadati</taxon>
        <taxon>Nitrospirota</taxon>
        <taxon>Nitrospiria</taxon>
        <taxon>Nitrospirales</taxon>
        <taxon>Nitrospiraceae</taxon>
        <taxon>Candidatus Magnetominusculus</taxon>
    </lineage>
</organism>
<protein>
    <recommendedName>
        <fullName evidence="4">Glycosyltransferase RgtA/B/C/D-like domain-containing protein</fullName>
    </recommendedName>
</protein>
<proteinExistence type="predicted"/>